<dbReference type="GO" id="GO:0005262">
    <property type="term" value="F:calcium channel activity"/>
    <property type="evidence" value="ECO:0007669"/>
    <property type="project" value="InterPro"/>
</dbReference>
<evidence type="ECO:0000313" key="3">
    <source>
        <dbReference type="Proteomes" id="UP001152607"/>
    </source>
</evidence>
<feature type="region of interest" description="Disordered" evidence="1">
    <location>
        <begin position="138"/>
        <end position="166"/>
    </location>
</feature>
<keyword evidence="3" id="KW-1185">Reference proteome</keyword>
<dbReference type="PANTHER" id="PTHR39142:SF1">
    <property type="entry name" value="AEL197CP"/>
    <property type="match status" value="1"/>
</dbReference>
<comment type="caution">
    <text evidence="2">The sequence shown here is derived from an EMBL/GenBank/DDBJ whole genome shotgun (WGS) entry which is preliminary data.</text>
</comment>
<evidence type="ECO:0000256" key="1">
    <source>
        <dbReference type="SAM" id="MobiDB-lite"/>
    </source>
</evidence>
<dbReference type="EMBL" id="CAOQHR010000004">
    <property type="protein sequence ID" value="CAI6333879.1"/>
    <property type="molecule type" value="Genomic_DNA"/>
</dbReference>
<dbReference type="OrthoDB" id="5405745at2759"/>
<name>A0A9W4UDT6_9PLEO</name>
<dbReference type="GO" id="GO:0098703">
    <property type="term" value="P:calcium ion import across plasma membrane"/>
    <property type="evidence" value="ECO:0007669"/>
    <property type="project" value="InterPro"/>
</dbReference>
<dbReference type="Proteomes" id="UP001152607">
    <property type="component" value="Unassembled WGS sequence"/>
</dbReference>
<organism evidence="2 3">
    <name type="scientific">Periconia digitata</name>
    <dbReference type="NCBI Taxonomy" id="1303443"/>
    <lineage>
        <taxon>Eukaryota</taxon>
        <taxon>Fungi</taxon>
        <taxon>Dikarya</taxon>
        <taxon>Ascomycota</taxon>
        <taxon>Pezizomycotina</taxon>
        <taxon>Dothideomycetes</taxon>
        <taxon>Pleosporomycetidae</taxon>
        <taxon>Pleosporales</taxon>
        <taxon>Massarineae</taxon>
        <taxon>Periconiaceae</taxon>
        <taxon>Periconia</taxon>
    </lineage>
</organism>
<gene>
    <name evidence="2" type="ORF">PDIGIT_LOCUS6931</name>
</gene>
<dbReference type="Pfam" id="PF12929">
    <property type="entry name" value="Mid1"/>
    <property type="match status" value="1"/>
</dbReference>
<proteinExistence type="predicted"/>
<protein>
    <submittedName>
        <fullName evidence="2">Uncharacterized protein</fullName>
    </submittedName>
</protein>
<accession>A0A9W4UDT6</accession>
<evidence type="ECO:0000313" key="2">
    <source>
        <dbReference type="EMBL" id="CAI6333879.1"/>
    </source>
</evidence>
<reference evidence="2" key="1">
    <citation type="submission" date="2023-01" db="EMBL/GenBank/DDBJ databases">
        <authorList>
            <person name="Van Ghelder C."/>
            <person name="Rancurel C."/>
        </authorList>
    </citation>
    <scope>NUCLEOTIDE SEQUENCE</scope>
    <source>
        <strain evidence="2">CNCM I-4278</strain>
    </source>
</reference>
<sequence length="473" mass="52005">MQLPQPPKLAPPRSRPLVLNIAFSFFIALWICLQPYHLVHATEIPVPPEYAPHNEIDQTLPHAPPQAPLIDTNGPAIQERGLEEAGYAPEFTYFDRSLIGRQEAEVVKLENNKNKTGELAPKASSFFVFEKGTGARKREASVLTGPSSNPPGMKNTSGGSVSEDTLEGADLDHEDEFEGTSSQDSLGRRQAAGRNIWISANTCKQPGITAKISENGPPQLSLYVSSSEQKPGPDTPRERLIADPIQFEGGFANFTTQTDEDLFVGVAAPELVPGFEGSWSFEVAASLDGYYHNYLARDYLYMVDTDSDSAVFVTVNLSQSNNTDEFNKIKDNMPFTMYTFSTKNATQHWGLEHSYCGLQNLFNSANNISVNTTFTTKFGGGQPKAQFNVQGLETNAQYTGFLAVGGGDGDLQLPLWAPNNIDVESFSTVRQGGQVFAMWNWTTKAGKYLPTSLLIGLFFYQIHVASYHNTILY</sequence>
<dbReference type="PANTHER" id="PTHR39142">
    <property type="entry name" value="MID1P"/>
    <property type="match status" value="1"/>
</dbReference>
<feature type="compositionally biased region" description="Polar residues" evidence="1">
    <location>
        <begin position="154"/>
        <end position="163"/>
    </location>
</feature>
<dbReference type="InterPro" id="IPR024338">
    <property type="entry name" value="MID1/Yam8"/>
</dbReference>
<dbReference type="AlphaFoldDB" id="A0A9W4UDT6"/>